<feature type="transmembrane region" description="Helical" evidence="2">
    <location>
        <begin position="238"/>
        <end position="261"/>
    </location>
</feature>
<evidence type="ECO:0000313" key="4">
    <source>
        <dbReference type="Proteomes" id="UP000039865"/>
    </source>
</evidence>
<dbReference type="AlphaFoldDB" id="A0A078ARE4"/>
<feature type="compositionally biased region" description="Basic residues" evidence="1">
    <location>
        <begin position="41"/>
        <end position="52"/>
    </location>
</feature>
<organism evidence="3 4">
    <name type="scientific">Stylonychia lemnae</name>
    <name type="common">Ciliate</name>
    <dbReference type="NCBI Taxonomy" id="5949"/>
    <lineage>
        <taxon>Eukaryota</taxon>
        <taxon>Sar</taxon>
        <taxon>Alveolata</taxon>
        <taxon>Ciliophora</taxon>
        <taxon>Intramacronucleata</taxon>
        <taxon>Spirotrichea</taxon>
        <taxon>Stichotrichia</taxon>
        <taxon>Sporadotrichida</taxon>
        <taxon>Oxytrichidae</taxon>
        <taxon>Stylonychinae</taxon>
        <taxon>Stylonychia</taxon>
    </lineage>
</organism>
<dbReference type="PANTHER" id="PTHR12822">
    <property type="entry name" value="PROTEIN YIPF"/>
    <property type="match status" value="1"/>
</dbReference>
<sequence>MPKKSEEVELKSRDTGAKVKVQSDDLFAPQDKQDGEGTNKAAKKLPSKKRKSSSSEEEDSFENKYKNIKQQKQFRKKQQQDDEENQQNQPGNPDLEQDRPRRRQKRMDAEEEPLNQVETEPVRQRQSKQRQVYDENEDLYEDELYYEMTQKQTKIWQIEHYQPYFNLSTFELFVRLRKSLWPFCTKSHLFADEDVVDLYGPLWIMLTLIVEIAIVGFIDYQIDITTAAMDLKKGKINLAFVTYSLLKVAQAAFVCVAYFILNPLLLFLLIKYVLWVSDIQYIWLFAIYGYSFTIFIITTGLNVVPITWLKWVFLAVSGIVSLFFIVSEIQIQSDLNSRINVSWQLFMRLMTIDIILDKHDKKEMIKSLLKYNPNKPYDNKKIKQIEQDLKSKFLKKNQSEKAFSFMVTNDRNSLENPQHLKREQSQPEFNSIMIQKPKDNQVIYERLQNQYKDYVVGGSSNYQFYAQKRRNKNLELLSPLNNNYNSTGQLNGDSMPNVKIGIPPTEKAKRFIYDKSSLNKSTQRIGISLPSPVVYKNQFGLKNQSELKRYENVIGKLQQLALRLDLNKNNIDAQKPILRNFNQLHNINIPLLEDNQNEYEERIISYVEKRKFLEINDSIRQLKSVDDHFAYAITGEINRDQNKTVISAYNDESVMLSQTRNTSQLDKSNSKNKIVYNEGCGVALVNEKQGQFDATTIQYFETGISLTKVSQYMKVVADIKNYVLLEGNLMKIYKFTEDDHGKGKWIAINLQPGEDYIFDQKTLYAIGAYQNLTYN</sequence>
<dbReference type="OrthoDB" id="10256463at2759"/>
<dbReference type="GO" id="GO:0016192">
    <property type="term" value="P:vesicle-mediated transport"/>
    <property type="evidence" value="ECO:0007669"/>
    <property type="project" value="InterPro"/>
</dbReference>
<dbReference type="Proteomes" id="UP000039865">
    <property type="component" value="Unassembled WGS sequence"/>
</dbReference>
<dbReference type="GO" id="GO:0005794">
    <property type="term" value="C:Golgi apparatus"/>
    <property type="evidence" value="ECO:0007669"/>
    <property type="project" value="InterPro"/>
</dbReference>
<gene>
    <name evidence="3" type="primary">Contig7358.g366</name>
    <name evidence="3" type="ORF">STYLEM_13857</name>
</gene>
<dbReference type="InterPro" id="IPR039765">
    <property type="entry name" value="Yip5/YIPF1/YIPF2"/>
</dbReference>
<proteinExistence type="predicted"/>
<evidence type="ECO:0000313" key="3">
    <source>
        <dbReference type="EMBL" id="CDW84789.1"/>
    </source>
</evidence>
<evidence type="ECO:0000256" key="1">
    <source>
        <dbReference type="SAM" id="MobiDB-lite"/>
    </source>
</evidence>
<dbReference type="EMBL" id="CCKQ01013154">
    <property type="protein sequence ID" value="CDW84789.1"/>
    <property type="molecule type" value="Genomic_DNA"/>
</dbReference>
<dbReference type="PANTHER" id="PTHR12822:SF2">
    <property type="entry name" value="PROTEIN YIPF"/>
    <property type="match status" value="1"/>
</dbReference>
<feature type="compositionally biased region" description="Basic and acidic residues" evidence="1">
    <location>
        <begin position="1"/>
        <end position="23"/>
    </location>
</feature>
<feature type="compositionally biased region" description="Basic residues" evidence="1">
    <location>
        <begin position="66"/>
        <end position="77"/>
    </location>
</feature>
<evidence type="ECO:0000256" key="2">
    <source>
        <dbReference type="SAM" id="Phobius"/>
    </source>
</evidence>
<keyword evidence="4" id="KW-1185">Reference proteome</keyword>
<keyword evidence="2" id="KW-1133">Transmembrane helix</keyword>
<protein>
    <submittedName>
        <fullName evidence="3">Uncharacterized protein</fullName>
    </submittedName>
</protein>
<feature type="transmembrane region" description="Helical" evidence="2">
    <location>
        <begin position="198"/>
        <end position="218"/>
    </location>
</feature>
<reference evidence="3 4" key="1">
    <citation type="submission" date="2014-06" db="EMBL/GenBank/DDBJ databases">
        <authorList>
            <person name="Swart Estienne"/>
        </authorList>
    </citation>
    <scope>NUCLEOTIDE SEQUENCE [LARGE SCALE GENOMIC DNA]</scope>
    <source>
        <strain evidence="3 4">130c</strain>
    </source>
</reference>
<keyword evidence="2" id="KW-0472">Membrane</keyword>
<name>A0A078ARE4_STYLE</name>
<feature type="transmembrane region" description="Helical" evidence="2">
    <location>
        <begin position="281"/>
        <end position="304"/>
    </location>
</feature>
<accession>A0A078ARE4</accession>
<dbReference type="InParanoid" id="A0A078ARE4"/>
<keyword evidence="2" id="KW-0812">Transmembrane</keyword>
<dbReference type="GO" id="GO:0031267">
    <property type="term" value="F:small GTPase binding"/>
    <property type="evidence" value="ECO:0007669"/>
    <property type="project" value="InterPro"/>
</dbReference>
<feature type="region of interest" description="Disordered" evidence="1">
    <location>
        <begin position="1"/>
        <end position="133"/>
    </location>
</feature>
<feature type="transmembrane region" description="Helical" evidence="2">
    <location>
        <begin position="311"/>
        <end position="331"/>
    </location>
</feature>